<feature type="chain" id="PRO_5037245431" evidence="2">
    <location>
        <begin position="22"/>
        <end position="231"/>
    </location>
</feature>
<accession>A0A948TEV1</accession>
<dbReference type="AlphaFoldDB" id="A0A948TEV1"/>
<feature type="signal peptide" evidence="2">
    <location>
        <begin position="1"/>
        <end position="21"/>
    </location>
</feature>
<feature type="region of interest" description="Disordered" evidence="1">
    <location>
        <begin position="25"/>
        <end position="47"/>
    </location>
</feature>
<dbReference type="EMBL" id="JAHLFE010000031">
    <property type="protein sequence ID" value="MBU3843571.1"/>
    <property type="molecule type" value="Genomic_DNA"/>
</dbReference>
<evidence type="ECO:0000313" key="4">
    <source>
        <dbReference type="Proteomes" id="UP000733611"/>
    </source>
</evidence>
<protein>
    <submittedName>
        <fullName evidence="3">Uncharacterized protein</fullName>
    </submittedName>
</protein>
<name>A0A948TEV1_9GAMM</name>
<evidence type="ECO:0000256" key="2">
    <source>
        <dbReference type="SAM" id="SignalP"/>
    </source>
</evidence>
<evidence type="ECO:0000313" key="3">
    <source>
        <dbReference type="EMBL" id="MBU3843571.1"/>
    </source>
</evidence>
<comment type="caution">
    <text evidence="3">The sequence shown here is derived from an EMBL/GenBank/DDBJ whole genome shotgun (WGS) entry which is preliminary data.</text>
</comment>
<feature type="compositionally biased region" description="Polar residues" evidence="1">
    <location>
        <begin position="31"/>
        <end position="47"/>
    </location>
</feature>
<proteinExistence type="predicted"/>
<evidence type="ECO:0000256" key="1">
    <source>
        <dbReference type="SAM" id="MobiDB-lite"/>
    </source>
</evidence>
<reference evidence="3" key="2">
    <citation type="submission" date="2021-04" db="EMBL/GenBank/DDBJ databases">
        <authorList>
            <person name="Gilroy R."/>
        </authorList>
    </citation>
    <scope>NUCLEOTIDE SEQUENCE</scope>
    <source>
        <strain evidence="3">378</strain>
    </source>
</reference>
<keyword evidence="2" id="KW-0732">Signal</keyword>
<reference evidence="3" key="1">
    <citation type="journal article" date="2021" name="PeerJ">
        <title>Extensive microbial diversity within the chicken gut microbiome revealed by metagenomics and culture.</title>
        <authorList>
            <person name="Gilroy R."/>
            <person name="Ravi A."/>
            <person name="Getino M."/>
            <person name="Pursley I."/>
            <person name="Horton D.L."/>
            <person name="Alikhan N.F."/>
            <person name="Baker D."/>
            <person name="Gharbi K."/>
            <person name="Hall N."/>
            <person name="Watson M."/>
            <person name="Adriaenssens E.M."/>
            <person name="Foster-Nyarko E."/>
            <person name="Jarju S."/>
            <person name="Secka A."/>
            <person name="Antonio M."/>
            <person name="Oren A."/>
            <person name="Chaudhuri R.R."/>
            <person name="La Ragione R."/>
            <person name="Hildebrand F."/>
            <person name="Pallen M.J."/>
        </authorList>
    </citation>
    <scope>NUCLEOTIDE SEQUENCE</scope>
    <source>
        <strain evidence="3">378</strain>
    </source>
</reference>
<organism evidence="3 4">
    <name type="scientific">Candidatus Anaerobiospirillum pullicola</name>
    <dbReference type="NCBI Taxonomy" id="2838451"/>
    <lineage>
        <taxon>Bacteria</taxon>
        <taxon>Pseudomonadati</taxon>
        <taxon>Pseudomonadota</taxon>
        <taxon>Gammaproteobacteria</taxon>
        <taxon>Aeromonadales</taxon>
        <taxon>Succinivibrionaceae</taxon>
        <taxon>Anaerobiospirillum</taxon>
    </lineage>
</organism>
<sequence length="231" mass="26368">MKITIGWLVLAVYLDASSAASNIAVPDHSQGPAQDTAQSTTTAPSSITKDTDAENILHFTPNSSKIFNGIFPLQSWLELSLSADDYTIFNQRQQELLSTVAQDPDVVNLFSDLMLKHNEFVQARNWHPVDPNLFCYDMSTSVFITMWGYLQGYICLQNWLPRINDDLRINSMIYTLLPQSLPPLLSYVPSMLLHACSCMSHMMHKVFYRIIYDYEDTSDPQNIRIVAREFF</sequence>
<dbReference type="Proteomes" id="UP000733611">
    <property type="component" value="Unassembled WGS sequence"/>
</dbReference>
<gene>
    <name evidence="3" type="ORF">H9847_01670</name>
</gene>